<keyword evidence="1" id="KW-0969">Cilium</keyword>
<sequence>MASESISSLILFIAAMLVAASVAGVLVTNVNDISNSIDAYSGDVADKIDTDVEIISDPGSDAVYNASGDENVTLLVKNTGQKTLAGDGSDLDILLDGEYVATDVLTTTVPVGGGNDPWRRGVVAELEIDRALEIGAHRIVIDANGDREVFEFYVP</sequence>
<protein>
    <submittedName>
        <fullName evidence="1">Flagellar protein G</fullName>
    </submittedName>
</protein>
<gene>
    <name evidence="1" type="ORF">ACFO5R_12100</name>
</gene>
<evidence type="ECO:0000313" key="2">
    <source>
        <dbReference type="Proteomes" id="UP001595898"/>
    </source>
</evidence>
<dbReference type="AlphaFoldDB" id="A0ABD5PQE1"/>
<comment type="caution">
    <text evidence="1">The sequence shown here is derived from an EMBL/GenBank/DDBJ whole genome shotgun (WGS) entry which is preliminary data.</text>
</comment>
<dbReference type="InterPro" id="IPR002774">
    <property type="entry name" value="Flagellin_arc-type"/>
</dbReference>
<evidence type="ECO:0000313" key="1">
    <source>
        <dbReference type="EMBL" id="MFC4542663.1"/>
    </source>
</evidence>
<keyword evidence="1" id="KW-0966">Cell projection</keyword>
<dbReference type="EMBL" id="JBHSFA010000007">
    <property type="protein sequence ID" value="MFC4542663.1"/>
    <property type="molecule type" value="Genomic_DNA"/>
</dbReference>
<dbReference type="Pfam" id="PF01917">
    <property type="entry name" value="Flagellin_arch-type"/>
    <property type="match status" value="1"/>
</dbReference>
<dbReference type="Proteomes" id="UP001595898">
    <property type="component" value="Unassembled WGS sequence"/>
</dbReference>
<accession>A0ABD5PQE1</accession>
<organism evidence="1 2">
    <name type="scientific">Halosolutus amylolyticus</name>
    <dbReference type="NCBI Taxonomy" id="2932267"/>
    <lineage>
        <taxon>Archaea</taxon>
        <taxon>Methanobacteriati</taxon>
        <taxon>Methanobacteriota</taxon>
        <taxon>Stenosarchaea group</taxon>
        <taxon>Halobacteria</taxon>
        <taxon>Halobacteriales</taxon>
        <taxon>Natrialbaceae</taxon>
        <taxon>Halosolutus</taxon>
    </lineage>
</organism>
<proteinExistence type="predicted"/>
<keyword evidence="1" id="KW-0282">Flagellum</keyword>
<dbReference type="RefSeq" id="WP_250140644.1">
    <property type="nucleotide sequence ID" value="NZ_JALIQP010000002.1"/>
</dbReference>
<keyword evidence="2" id="KW-1185">Reference proteome</keyword>
<name>A0ABD5PQE1_9EURY</name>
<dbReference type="PANTHER" id="PTHR42200">
    <property type="entry name" value="ARCHAEAL FLAGELLA-RELATED PROTEIN F-RELATED"/>
    <property type="match status" value="1"/>
</dbReference>
<reference evidence="1 2" key="1">
    <citation type="journal article" date="2019" name="Int. J. Syst. Evol. Microbiol.">
        <title>The Global Catalogue of Microorganisms (GCM) 10K type strain sequencing project: providing services to taxonomists for standard genome sequencing and annotation.</title>
        <authorList>
            <consortium name="The Broad Institute Genomics Platform"/>
            <consortium name="The Broad Institute Genome Sequencing Center for Infectious Disease"/>
            <person name="Wu L."/>
            <person name="Ma J."/>
        </authorList>
    </citation>
    <scope>NUCLEOTIDE SEQUENCE [LARGE SCALE GENOMIC DNA]</scope>
    <source>
        <strain evidence="1 2">WLHS5</strain>
    </source>
</reference>
<dbReference type="PANTHER" id="PTHR42200:SF2">
    <property type="entry name" value="ARCHAEAL FLAGELLA-RELATED PROTEIN F"/>
    <property type="match status" value="1"/>
</dbReference>